<protein>
    <submittedName>
        <fullName evidence="2">Uncharacterized protein</fullName>
    </submittedName>
</protein>
<gene>
    <name evidence="2" type="ORF">S01H4_50695</name>
</gene>
<evidence type="ECO:0000256" key="1">
    <source>
        <dbReference type="SAM" id="Phobius"/>
    </source>
</evidence>
<evidence type="ECO:0000313" key="2">
    <source>
        <dbReference type="EMBL" id="GAG93490.1"/>
    </source>
</evidence>
<keyword evidence="1" id="KW-1133">Transmembrane helix</keyword>
<dbReference type="EMBL" id="BART01028805">
    <property type="protein sequence ID" value="GAG93490.1"/>
    <property type="molecule type" value="Genomic_DNA"/>
</dbReference>
<keyword evidence="1" id="KW-0812">Transmembrane</keyword>
<comment type="caution">
    <text evidence="2">The sequence shown here is derived from an EMBL/GenBank/DDBJ whole genome shotgun (WGS) entry which is preliminary data.</text>
</comment>
<dbReference type="AlphaFoldDB" id="X1BEP9"/>
<sequence>MLARVFINLYYAIGALGIVILVISSLNKRLFDFTVFNILL</sequence>
<keyword evidence="1" id="KW-0472">Membrane</keyword>
<feature type="transmembrane region" description="Helical" evidence="1">
    <location>
        <begin position="6"/>
        <end position="26"/>
    </location>
</feature>
<accession>X1BEP9</accession>
<proteinExistence type="predicted"/>
<reference evidence="2" key="1">
    <citation type="journal article" date="2014" name="Front. Microbiol.">
        <title>High frequency of phylogenetically diverse reductive dehalogenase-homologous genes in deep subseafloor sedimentary metagenomes.</title>
        <authorList>
            <person name="Kawai M."/>
            <person name="Futagami T."/>
            <person name="Toyoda A."/>
            <person name="Takaki Y."/>
            <person name="Nishi S."/>
            <person name="Hori S."/>
            <person name="Arai W."/>
            <person name="Tsubouchi T."/>
            <person name="Morono Y."/>
            <person name="Uchiyama I."/>
            <person name="Ito T."/>
            <person name="Fujiyama A."/>
            <person name="Inagaki F."/>
            <person name="Takami H."/>
        </authorList>
    </citation>
    <scope>NUCLEOTIDE SEQUENCE</scope>
    <source>
        <strain evidence="2">Expedition CK06-06</strain>
    </source>
</reference>
<name>X1BEP9_9ZZZZ</name>
<organism evidence="2">
    <name type="scientific">marine sediment metagenome</name>
    <dbReference type="NCBI Taxonomy" id="412755"/>
    <lineage>
        <taxon>unclassified sequences</taxon>
        <taxon>metagenomes</taxon>
        <taxon>ecological metagenomes</taxon>
    </lineage>
</organism>